<dbReference type="PANTHER" id="PTHR40619:SF3">
    <property type="entry name" value="FUNGAL STAND N-TERMINAL GOODBYE DOMAIN-CONTAINING PROTEIN"/>
    <property type="match status" value="1"/>
</dbReference>
<sequence>MIQQRNIVTTIQIMPPTKQLVLKEYNVNVDTRSSVADVEFVTDYIDKEGPAIHPAFGEPSQFDKQRAIYRSPPWHHDLKAALEGYVSGQIQGVNLDFDTKHCTWGDVLDEAAKAEKAYLESANGPRNVVRKVFRFVGDYSESISPWIDLIPDQDGLSILNGGLKLIFRAIAEQAKSRTKIMAMFREIPDIIRTSEEKRRIFKSHQRLEGCCIELYRILLDAIRDLILLLIDKGLRKNIKAFAKGSLSGKNVDEVLERVNSSFSALQQCVDDVRDEKSSGTFSTVQRIETEAKAIRWNTKNTEAGVKAVAITASNIDSRINEVAADMKDLLLLAKEIRDDKQRIYDEHSRNNAFVIDAHNAPLNLLREELRKPCANQVSVSPAFRSSSFLTLSRFLDVLAASPMGIASYVEANNDLEHMLRRGRNIHINDQSQALSLLQTQQFQNWIAFQHSTVLLVDGDMDSAVARVSPMSLLCASLVLSVLDHRPAISLHYFCGLHVASNSPLYGPAGLIRSLLMQLLLVSKVIQVDGKLLNIDHTIFNLNFIDNPLYREDLESHNIAALCHTFKLLIDQLPTDITVFCIIDSINLYERPEWLDDLVQIVNCLNQITQDTRLRPIFKLLMTSSRTSRYVQQHIEPQQQVRLRQGRGDGKGITQRSVMNAATRPKILPEPVLHRPGYWDMSDDDDSDGEEYEYQSTRDTWSGSYPRGTFLISYRSLEKRLDLLPTIREHVFLWAHPDLPFYRLCLIPAKVLSRSTSSSTTPLQASPPRQRSKPIPRPPSFALVSFFRANSSCRVPLSHITIVEQSQSTTRAEPLFFNRTFPIEPDISVMDRMIE</sequence>
<reference evidence="2" key="1">
    <citation type="submission" date="2023-03" db="EMBL/GenBank/DDBJ databases">
        <title>Complete genome of Cladonia borealis.</title>
        <authorList>
            <person name="Park H."/>
        </authorList>
    </citation>
    <scope>NUCLEOTIDE SEQUENCE</scope>
    <source>
        <strain evidence="2">ANT050790</strain>
    </source>
</reference>
<evidence type="ECO:0000256" key="1">
    <source>
        <dbReference type="SAM" id="MobiDB-lite"/>
    </source>
</evidence>
<dbReference type="PANTHER" id="PTHR40619">
    <property type="entry name" value="FUNGAL STAND N-TERMINAL GOODBYE DOMAIN-CONTAINING PROTEIN"/>
    <property type="match status" value="1"/>
</dbReference>
<accession>A0AA39UEE2</accession>
<organism evidence="2 3">
    <name type="scientific">Cladonia borealis</name>
    <dbReference type="NCBI Taxonomy" id="184061"/>
    <lineage>
        <taxon>Eukaryota</taxon>
        <taxon>Fungi</taxon>
        <taxon>Dikarya</taxon>
        <taxon>Ascomycota</taxon>
        <taxon>Pezizomycotina</taxon>
        <taxon>Lecanoromycetes</taxon>
        <taxon>OSLEUM clade</taxon>
        <taxon>Lecanoromycetidae</taxon>
        <taxon>Lecanorales</taxon>
        <taxon>Lecanorineae</taxon>
        <taxon>Cladoniaceae</taxon>
        <taxon>Cladonia</taxon>
    </lineage>
</organism>
<dbReference type="Proteomes" id="UP001166286">
    <property type="component" value="Unassembled WGS sequence"/>
</dbReference>
<keyword evidence="3" id="KW-1185">Reference proteome</keyword>
<evidence type="ECO:0000313" key="3">
    <source>
        <dbReference type="Proteomes" id="UP001166286"/>
    </source>
</evidence>
<proteinExistence type="predicted"/>
<name>A0AA39UEE2_9LECA</name>
<protein>
    <submittedName>
        <fullName evidence="2">Uncharacterized protein</fullName>
    </submittedName>
</protein>
<dbReference type="EMBL" id="JAFEKC020000002">
    <property type="protein sequence ID" value="KAK0516491.1"/>
    <property type="molecule type" value="Genomic_DNA"/>
</dbReference>
<gene>
    <name evidence="2" type="ORF">JMJ35_001094</name>
</gene>
<dbReference type="AlphaFoldDB" id="A0AA39UEE2"/>
<feature type="region of interest" description="Disordered" evidence="1">
    <location>
        <begin position="756"/>
        <end position="776"/>
    </location>
</feature>
<comment type="caution">
    <text evidence="2">The sequence shown here is derived from an EMBL/GenBank/DDBJ whole genome shotgun (WGS) entry which is preliminary data.</text>
</comment>
<evidence type="ECO:0000313" key="2">
    <source>
        <dbReference type="EMBL" id="KAK0516491.1"/>
    </source>
</evidence>